<organism evidence="3 4">
    <name type="scientific">Thermoflexus hugenholtzii JAD2</name>
    <dbReference type="NCBI Taxonomy" id="877466"/>
    <lineage>
        <taxon>Bacteria</taxon>
        <taxon>Bacillati</taxon>
        <taxon>Chloroflexota</taxon>
        <taxon>Thermoflexia</taxon>
        <taxon>Thermoflexales</taxon>
        <taxon>Thermoflexaceae</taxon>
        <taxon>Thermoflexus</taxon>
    </lineage>
</organism>
<dbReference type="OrthoDB" id="9804804at2"/>
<dbReference type="AlphaFoldDB" id="A0A212RT18"/>
<evidence type="ECO:0000313" key="3">
    <source>
        <dbReference type="EMBL" id="SNB75748.1"/>
    </source>
</evidence>
<dbReference type="Pfam" id="PF11127">
    <property type="entry name" value="YgaP-like_TM"/>
    <property type="match status" value="1"/>
</dbReference>
<keyword evidence="1" id="KW-0812">Transmembrane</keyword>
<proteinExistence type="predicted"/>
<keyword evidence="1" id="KW-1133">Transmembrane helix</keyword>
<evidence type="ECO:0000313" key="4">
    <source>
        <dbReference type="Proteomes" id="UP000197025"/>
    </source>
</evidence>
<feature type="domain" description="Inner membrane protein YgaP-like transmembrane" evidence="2">
    <location>
        <begin position="1"/>
        <end position="64"/>
    </location>
</feature>
<evidence type="ECO:0000259" key="2">
    <source>
        <dbReference type="Pfam" id="PF11127"/>
    </source>
</evidence>
<accession>A0A212RT18</accession>
<dbReference type="RefSeq" id="WP_088572461.1">
    <property type="nucleotide sequence ID" value="NZ_FYEK01000077.1"/>
</dbReference>
<dbReference type="InParanoid" id="A0A212RT18"/>
<protein>
    <recommendedName>
        <fullName evidence="2">Inner membrane protein YgaP-like transmembrane domain-containing protein</fullName>
    </recommendedName>
</protein>
<dbReference type="Proteomes" id="UP000197025">
    <property type="component" value="Unassembled WGS sequence"/>
</dbReference>
<reference evidence="4" key="1">
    <citation type="submission" date="2017-06" db="EMBL/GenBank/DDBJ databases">
        <authorList>
            <person name="Varghese N."/>
            <person name="Submissions S."/>
        </authorList>
    </citation>
    <scope>NUCLEOTIDE SEQUENCE [LARGE SCALE GENOMIC DNA]</scope>
    <source>
        <strain evidence="4">JAD2</strain>
    </source>
</reference>
<keyword evidence="1" id="KW-0472">Membrane</keyword>
<dbReference type="InterPro" id="IPR021309">
    <property type="entry name" value="YgaP-like_TM"/>
</dbReference>
<name>A0A212RT18_9CHLR</name>
<feature type="transmembrane region" description="Helical" evidence="1">
    <location>
        <begin position="12"/>
        <end position="30"/>
    </location>
</feature>
<sequence>MVVNMAGWDRIVRLIVAVVFILVSAFVLRFNTLGIILTVIAVVFILTSLIGWCPLYTVLGFRTKR</sequence>
<keyword evidence="4" id="KW-1185">Reference proteome</keyword>
<gene>
    <name evidence="3" type="ORF">SAMN02746019_00020330</name>
</gene>
<feature type="transmembrane region" description="Helical" evidence="1">
    <location>
        <begin position="36"/>
        <end position="59"/>
    </location>
</feature>
<dbReference type="EMBL" id="FYEK01000077">
    <property type="protein sequence ID" value="SNB75748.1"/>
    <property type="molecule type" value="Genomic_DNA"/>
</dbReference>
<evidence type="ECO:0000256" key="1">
    <source>
        <dbReference type="SAM" id="Phobius"/>
    </source>
</evidence>